<feature type="region of interest" description="Disordered" evidence="1">
    <location>
        <begin position="131"/>
        <end position="231"/>
    </location>
</feature>
<dbReference type="Proteomes" id="UP000197138">
    <property type="component" value="Unassembled WGS sequence"/>
</dbReference>
<feature type="region of interest" description="Disordered" evidence="1">
    <location>
        <begin position="1"/>
        <end position="25"/>
    </location>
</feature>
<evidence type="ECO:0000313" key="4">
    <source>
        <dbReference type="Proteomes" id="UP000197138"/>
    </source>
</evidence>
<accession>A0A218WB46</accession>
<name>A0A218WB46_PUNGR</name>
<evidence type="ECO:0000313" key="3">
    <source>
        <dbReference type="EMBL" id="PKI57633.1"/>
    </source>
</evidence>
<dbReference type="GeneID" id="116194139"/>
<reference evidence="2" key="2">
    <citation type="submission" date="2017-06" db="EMBL/GenBank/DDBJ databases">
        <title>The pomegranate genome and the genomics of punicalagin biosynthesis.</title>
        <authorList>
            <person name="Xu C."/>
        </authorList>
    </citation>
    <scope>NUCLEOTIDE SEQUENCE [LARGE SCALE GENOMIC DNA]</scope>
    <source>
        <tissue evidence="2">Fresh leaf</tissue>
    </source>
</reference>
<dbReference type="Proteomes" id="UP000233551">
    <property type="component" value="Unassembled WGS sequence"/>
</dbReference>
<evidence type="ECO:0000256" key="1">
    <source>
        <dbReference type="SAM" id="MobiDB-lite"/>
    </source>
</evidence>
<dbReference type="OrthoDB" id="5964980at2759"/>
<gene>
    <name evidence="2" type="ORF">CDL15_Pgr025527</name>
    <name evidence="3" type="ORF">CRG98_021961</name>
</gene>
<dbReference type="EMBL" id="PGOL01001503">
    <property type="protein sequence ID" value="PKI57633.1"/>
    <property type="molecule type" value="Genomic_DNA"/>
</dbReference>
<evidence type="ECO:0000313" key="5">
    <source>
        <dbReference type="Proteomes" id="UP000233551"/>
    </source>
</evidence>
<comment type="caution">
    <text evidence="2">The sequence shown here is derived from an EMBL/GenBank/DDBJ whole genome shotgun (WGS) entry which is preliminary data.</text>
</comment>
<evidence type="ECO:0000313" key="2">
    <source>
        <dbReference type="EMBL" id="OWM69678.1"/>
    </source>
</evidence>
<keyword evidence="5" id="KW-1185">Reference proteome</keyword>
<dbReference type="STRING" id="22663.A0A218WB46"/>
<reference evidence="3 5" key="3">
    <citation type="submission" date="2017-11" db="EMBL/GenBank/DDBJ databases">
        <title>De-novo sequencing of pomegranate (Punica granatum L.) genome.</title>
        <authorList>
            <person name="Akparov Z."/>
            <person name="Amiraslanov A."/>
            <person name="Hajiyeva S."/>
            <person name="Abbasov M."/>
            <person name="Kaur K."/>
            <person name="Hamwieh A."/>
            <person name="Solovyev V."/>
            <person name="Salamov A."/>
            <person name="Braich B."/>
            <person name="Kosarev P."/>
            <person name="Mahmoud A."/>
            <person name="Hajiyev E."/>
            <person name="Babayeva S."/>
            <person name="Izzatullayeva V."/>
            <person name="Mammadov A."/>
            <person name="Mammadov A."/>
            <person name="Sharifova S."/>
            <person name="Ojaghi J."/>
            <person name="Eynullazada K."/>
            <person name="Bayramov B."/>
            <person name="Abdulazimova A."/>
            <person name="Shahmuradov I."/>
        </authorList>
    </citation>
    <scope>NUCLEOTIDE SEQUENCE [LARGE SCALE GENOMIC DNA]</scope>
    <source>
        <strain evidence="3">AG2017</strain>
        <strain evidence="5">cv. AG2017</strain>
        <tissue evidence="3">Leaf</tissue>
    </source>
</reference>
<proteinExistence type="predicted"/>
<feature type="compositionally biased region" description="Basic and acidic residues" evidence="1">
    <location>
        <begin position="1"/>
        <end position="10"/>
    </location>
</feature>
<dbReference type="EMBL" id="MTKT01004810">
    <property type="protein sequence ID" value="OWM69678.1"/>
    <property type="molecule type" value="Genomic_DNA"/>
</dbReference>
<feature type="region of interest" description="Disordered" evidence="1">
    <location>
        <begin position="74"/>
        <end position="99"/>
    </location>
</feature>
<sequence>MAKKRIDNIAKHKQQPRGPPPKRRTDFSIFLCSSFASEASSDAFAGSSSYARDGLSNVATTGLNKVYHLRKGPSGSTLLPCSNQPDMRTQPSDGHLTGTDLVDLDEHAESASNWDLSAGTREHEDLQILESQATTSTGGCMTPCLNGREADTADGSQDSSKHVSNEKDRVGFRRQLFKSPDKKNISNQQQQSSGRMTSSNSTELEDESSERGRGKRKRKPKLHFDEESNLPLKSARKVRRFRIMRYLGLMAPVGSPF</sequence>
<feature type="compositionally biased region" description="Polar residues" evidence="1">
    <location>
        <begin position="74"/>
        <end position="92"/>
    </location>
</feature>
<protein>
    <submittedName>
        <fullName evidence="2">Uncharacterized protein</fullName>
    </submittedName>
</protein>
<reference evidence="4" key="1">
    <citation type="journal article" date="2017" name="Plant J.">
        <title>The pomegranate (Punica granatum L.) genome and the genomics of punicalagin biosynthesis.</title>
        <authorList>
            <person name="Qin G."/>
            <person name="Xu C."/>
            <person name="Ming R."/>
            <person name="Tang H."/>
            <person name="Guyot R."/>
            <person name="Kramer E.M."/>
            <person name="Hu Y."/>
            <person name="Yi X."/>
            <person name="Qi Y."/>
            <person name="Xu X."/>
            <person name="Gao Z."/>
            <person name="Pan H."/>
            <person name="Jian J."/>
            <person name="Tian Y."/>
            <person name="Yue Z."/>
            <person name="Xu Y."/>
        </authorList>
    </citation>
    <scope>NUCLEOTIDE SEQUENCE [LARGE SCALE GENOMIC DNA]</scope>
    <source>
        <strain evidence="4">cv. Dabenzi</strain>
    </source>
</reference>
<dbReference type="AlphaFoldDB" id="A0A218WB46"/>
<feature type="compositionally biased region" description="Basic and acidic residues" evidence="1">
    <location>
        <begin position="159"/>
        <end position="171"/>
    </location>
</feature>
<organism evidence="2 4">
    <name type="scientific">Punica granatum</name>
    <name type="common">Pomegranate</name>
    <dbReference type="NCBI Taxonomy" id="22663"/>
    <lineage>
        <taxon>Eukaryota</taxon>
        <taxon>Viridiplantae</taxon>
        <taxon>Streptophyta</taxon>
        <taxon>Embryophyta</taxon>
        <taxon>Tracheophyta</taxon>
        <taxon>Spermatophyta</taxon>
        <taxon>Magnoliopsida</taxon>
        <taxon>eudicotyledons</taxon>
        <taxon>Gunneridae</taxon>
        <taxon>Pentapetalae</taxon>
        <taxon>rosids</taxon>
        <taxon>malvids</taxon>
        <taxon>Myrtales</taxon>
        <taxon>Lythraceae</taxon>
        <taxon>Punica</taxon>
    </lineage>
</organism>